<dbReference type="PANTHER" id="PTHR42024:SF1">
    <property type="entry name" value="AMINO ACID PERMEASE_ SLC12A DOMAIN-CONTAINING PROTEIN"/>
    <property type="match status" value="1"/>
</dbReference>
<keyword evidence="2" id="KW-1133">Transmembrane helix</keyword>
<feature type="transmembrane region" description="Helical" evidence="2">
    <location>
        <begin position="290"/>
        <end position="312"/>
    </location>
</feature>
<dbReference type="HOGENOM" id="CLU_038384_0_0_1"/>
<feature type="transmembrane region" description="Helical" evidence="2">
    <location>
        <begin position="126"/>
        <end position="148"/>
    </location>
</feature>
<feature type="transmembrane region" description="Helical" evidence="2">
    <location>
        <begin position="98"/>
        <end position="120"/>
    </location>
</feature>
<proteinExistence type="predicted"/>
<evidence type="ECO:0000256" key="1">
    <source>
        <dbReference type="SAM" id="MobiDB-lite"/>
    </source>
</evidence>
<keyword evidence="4" id="KW-1185">Reference proteome</keyword>
<dbReference type="EMBL" id="KN847332">
    <property type="protein sequence ID" value="KIW48258.1"/>
    <property type="molecule type" value="Genomic_DNA"/>
</dbReference>
<dbReference type="OrthoDB" id="4838853at2759"/>
<dbReference type="Proteomes" id="UP000053342">
    <property type="component" value="Unassembled WGS sequence"/>
</dbReference>
<name>A0A0D2DYU0_9EURO</name>
<feature type="region of interest" description="Disordered" evidence="1">
    <location>
        <begin position="1"/>
        <end position="61"/>
    </location>
</feature>
<feature type="transmembrane region" description="Helical" evidence="2">
    <location>
        <begin position="209"/>
        <end position="227"/>
    </location>
</feature>
<accession>A0A0D2DYU0</accession>
<organism evidence="3 4">
    <name type="scientific">Exophiala oligosperma</name>
    <dbReference type="NCBI Taxonomy" id="215243"/>
    <lineage>
        <taxon>Eukaryota</taxon>
        <taxon>Fungi</taxon>
        <taxon>Dikarya</taxon>
        <taxon>Ascomycota</taxon>
        <taxon>Pezizomycotina</taxon>
        <taxon>Eurotiomycetes</taxon>
        <taxon>Chaetothyriomycetidae</taxon>
        <taxon>Chaetothyriales</taxon>
        <taxon>Herpotrichiellaceae</taxon>
        <taxon>Exophiala</taxon>
    </lineage>
</organism>
<dbReference type="PANTHER" id="PTHR42024">
    <property type="entry name" value="AMINO ACID PERMEASE_ SLC12A DOMAIN-CONTAINING PROTEIN"/>
    <property type="match status" value="1"/>
</dbReference>
<dbReference type="VEuPathDB" id="FungiDB:PV06_00864"/>
<evidence type="ECO:0000256" key="2">
    <source>
        <dbReference type="SAM" id="Phobius"/>
    </source>
</evidence>
<dbReference type="AlphaFoldDB" id="A0A0D2DYU0"/>
<feature type="compositionally biased region" description="Polar residues" evidence="1">
    <location>
        <begin position="16"/>
        <end position="26"/>
    </location>
</feature>
<protein>
    <submittedName>
        <fullName evidence="3">Uncharacterized protein</fullName>
    </submittedName>
</protein>
<feature type="compositionally biased region" description="Low complexity" evidence="1">
    <location>
        <begin position="42"/>
        <end position="59"/>
    </location>
</feature>
<reference evidence="3 4" key="1">
    <citation type="submission" date="2015-01" db="EMBL/GenBank/DDBJ databases">
        <title>The Genome Sequence of Exophiala oligosperma CBS72588.</title>
        <authorList>
            <consortium name="The Broad Institute Genomics Platform"/>
            <person name="Cuomo C."/>
            <person name="de Hoog S."/>
            <person name="Gorbushina A."/>
            <person name="Stielow B."/>
            <person name="Teixiera M."/>
            <person name="Abouelleil A."/>
            <person name="Chapman S.B."/>
            <person name="Priest M."/>
            <person name="Young S.K."/>
            <person name="Wortman J."/>
            <person name="Nusbaum C."/>
            <person name="Birren B."/>
        </authorList>
    </citation>
    <scope>NUCLEOTIDE SEQUENCE [LARGE SCALE GENOMIC DNA]</scope>
    <source>
        <strain evidence="3 4">CBS 72588</strain>
    </source>
</reference>
<feature type="transmembrane region" description="Helical" evidence="2">
    <location>
        <begin position="318"/>
        <end position="340"/>
    </location>
</feature>
<gene>
    <name evidence="3" type="ORF">PV06_00864</name>
</gene>
<evidence type="ECO:0000313" key="4">
    <source>
        <dbReference type="Proteomes" id="UP000053342"/>
    </source>
</evidence>
<dbReference type="STRING" id="215243.A0A0D2DYU0"/>
<keyword evidence="2" id="KW-0472">Membrane</keyword>
<keyword evidence="2" id="KW-0812">Transmembrane</keyword>
<dbReference type="GeneID" id="27352938"/>
<feature type="transmembrane region" description="Helical" evidence="2">
    <location>
        <begin position="178"/>
        <end position="197"/>
    </location>
</feature>
<evidence type="ECO:0000313" key="3">
    <source>
        <dbReference type="EMBL" id="KIW48258.1"/>
    </source>
</evidence>
<sequence length="359" mass="40368">MSSPMDTGVVKPGRTPTRQTKPSTLSGRARPVKHIETLQPVSTVDSNNPSASSSDSTVARPKDLKSEKFTHLAHGDRRRRLDTPPPLPFDLRDHKLSIGIFTLLALAECCFLPIGLYYGLIYGSDLRIGLIFAIITSLFGFVSGYEFALRSWRIMRYGDDFRPLYGSQYFRGFDATQYVLLTPFTVMTIILIIFSIPHNPSVKPLALPMPVGMINLGLMFLINGIAAQRRWRLMHFRLSSHVRNTVCPPLTFVFMEDICAVDGKGGKKYRKAALARYNASPRFRTLLMQVLWFWSISAVVIGGALATVIWFVSDHVAWSLGWGVPTVWALLGTWLTILWVQRGLRIEKVTWIPAQGNRV</sequence>
<dbReference type="RefSeq" id="XP_016268474.1">
    <property type="nucleotide sequence ID" value="XM_016401421.1"/>
</dbReference>